<feature type="domain" description="TYRAAT2-like C-terminal" evidence="2">
    <location>
        <begin position="1"/>
        <end position="49"/>
    </location>
</feature>
<evidence type="ECO:0000256" key="1">
    <source>
        <dbReference type="SAM" id="MobiDB-lite"/>
    </source>
</evidence>
<dbReference type="GO" id="GO:0006571">
    <property type="term" value="P:tyrosine biosynthetic process"/>
    <property type="evidence" value="ECO:0007669"/>
    <property type="project" value="InterPro"/>
</dbReference>
<feature type="compositionally biased region" description="Polar residues" evidence="1">
    <location>
        <begin position="113"/>
        <end position="128"/>
    </location>
</feature>
<feature type="compositionally biased region" description="Low complexity" evidence="1">
    <location>
        <begin position="78"/>
        <end position="99"/>
    </location>
</feature>
<gene>
    <name evidence="3" type="ORF">CBR_g37646</name>
</gene>
<dbReference type="AlphaFoldDB" id="A0A388LNE5"/>
<organism evidence="3 4">
    <name type="scientific">Chara braunii</name>
    <name type="common">Braun's stonewort</name>
    <dbReference type="NCBI Taxonomy" id="69332"/>
    <lineage>
        <taxon>Eukaryota</taxon>
        <taxon>Viridiplantae</taxon>
        <taxon>Streptophyta</taxon>
        <taxon>Charophyceae</taxon>
        <taxon>Charales</taxon>
        <taxon>Characeae</taxon>
        <taxon>Chara</taxon>
    </lineage>
</organism>
<name>A0A388LNE5_CHABU</name>
<keyword evidence="4" id="KW-1185">Reference proteome</keyword>
<dbReference type="Pfam" id="PF26213">
    <property type="entry name" value="TYRAAT1_C"/>
    <property type="match status" value="1"/>
</dbReference>
<evidence type="ECO:0000313" key="3">
    <source>
        <dbReference type="EMBL" id="GBG83847.1"/>
    </source>
</evidence>
<dbReference type="InterPro" id="IPR059064">
    <property type="entry name" value="TYRAAT2_C"/>
</dbReference>
<dbReference type="EMBL" id="BFEA01000453">
    <property type="protein sequence ID" value="GBG83847.1"/>
    <property type="molecule type" value="Genomic_DNA"/>
</dbReference>
<dbReference type="InterPro" id="IPR045011">
    <property type="entry name" value="TYRAAT1/2"/>
</dbReference>
<evidence type="ECO:0000259" key="2">
    <source>
        <dbReference type="Pfam" id="PF26213"/>
    </source>
</evidence>
<dbReference type="GO" id="GO:0033730">
    <property type="term" value="F:arogenate dehydrogenase (NADP+) activity"/>
    <property type="evidence" value="ECO:0007669"/>
    <property type="project" value="InterPro"/>
</dbReference>
<feature type="region of interest" description="Disordered" evidence="1">
    <location>
        <begin position="62"/>
        <end position="156"/>
    </location>
</feature>
<feature type="non-terminal residue" evidence="3">
    <location>
        <position position="1"/>
    </location>
</feature>
<comment type="caution">
    <text evidence="3">The sequence shown here is derived from an EMBL/GenBank/DDBJ whole genome shotgun (WGS) entry which is preliminary data.</text>
</comment>
<dbReference type="Proteomes" id="UP000265515">
    <property type="component" value="Unassembled WGS sequence"/>
</dbReference>
<evidence type="ECO:0000313" key="4">
    <source>
        <dbReference type="Proteomes" id="UP000265515"/>
    </source>
</evidence>
<sequence length="203" mass="22221">VDNTQGDSFDLYYGLFMYNVNATEERLERAFDAVKKELFDKLHDKLRYQLFDPGREHFLLPVTASADPRPLNTPSHVNGSSNGSYSNGASNNGSNNGSSRDVESSAEEIVQADSRSNAKVSGRSSEGTSHPGDDPARNDQAAGNGRGVGRSWAEKDVNGMGNGAAWERDSSSNIIILKDNKDMLQQMRLSPLRGHAHTREYSN</sequence>
<reference evidence="3 4" key="1">
    <citation type="journal article" date="2018" name="Cell">
        <title>The Chara Genome: Secondary Complexity and Implications for Plant Terrestrialization.</title>
        <authorList>
            <person name="Nishiyama T."/>
            <person name="Sakayama H."/>
            <person name="Vries J.D."/>
            <person name="Buschmann H."/>
            <person name="Saint-Marcoux D."/>
            <person name="Ullrich K.K."/>
            <person name="Haas F.B."/>
            <person name="Vanderstraeten L."/>
            <person name="Becker D."/>
            <person name="Lang D."/>
            <person name="Vosolsobe S."/>
            <person name="Rombauts S."/>
            <person name="Wilhelmsson P.K.I."/>
            <person name="Janitza P."/>
            <person name="Kern R."/>
            <person name="Heyl A."/>
            <person name="Rumpler F."/>
            <person name="Villalobos L.I.A.C."/>
            <person name="Clay J.M."/>
            <person name="Skokan R."/>
            <person name="Toyoda A."/>
            <person name="Suzuki Y."/>
            <person name="Kagoshima H."/>
            <person name="Schijlen E."/>
            <person name="Tajeshwar N."/>
            <person name="Catarino B."/>
            <person name="Hetherington A.J."/>
            <person name="Saltykova A."/>
            <person name="Bonnot C."/>
            <person name="Breuninger H."/>
            <person name="Symeonidi A."/>
            <person name="Radhakrishnan G.V."/>
            <person name="Van Nieuwerburgh F."/>
            <person name="Deforce D."/>
            <person name="Chang C."/>
            <person name="Karol K.G."/>
            <person name="Hedrich R."/>
            <person name="Ulvskov P."/>
            <person name="Glockner G."/>
            <person name="Delwiche C.F."/>
            <person name="Petrasek J."/>
            <person name="Van de Peer Y."/>
            <person name="Friml J."/>
            <person name="Beilby M."/>
            <person name="Dolan L."/>
            <person name="Kohara Y."/>
            <person name="Sugano S."/>
            <person name="Fujiyama A."/>
            <person name="Delaux P.-M."/>
            <person name="Quint M."/>
            <person name="TheiBen G."/>
            <person name="Hagemann M."/>
            <person name="Harholt J."/>
            <person name="Dunand C."/>
            <person name="Zachgo S."/>
            <person name="Langdale J."/>
            <person name="Maumus F."/>
            <person name="Straeten D.V.D."/>
            <person name="Gould S.B."/>
            <person name="Rensing S.A."/>
        </authorList>
    </citation>
    <scope>NUCLEOTIDE SEQUENCE [LARGE SCALE GENOMIC DNA]</scope>
    <source>
        <strain evidence="3 4">S276</strain>
    </source>
</reference>
<dbReference type="PANTHER" id="PTHR43207:SF4">
    <property type="entry name" value="AROGENATE DEHYDROGENASE 2, CHLOROPLASTIC"/>
    <property type="match status" value="1"/>
</dbReference>
<dbReference type="OrthoDB" id="763796at2759"/>
<protein>
    <recommendedName>
        <fullName evidence="2">TYRAAT2-like C-terminal domain-containing protein</fullName>
    </recommendedName>
</protein>
<accession>A0A388LNE5</accession>
<dbReference type="STRING" id="69332.A0A388LNE5"/>
<dbReference type="Gramene" id="GBG83847">
    <property type="protein sequence ID" value="GBG83847"/>
    <property type="gene ID" value="CBR_g37646"/>
</dbReference>
<dbReference type="PANTHER" id="PTHR43207">
    <property type="entry name" value="AROGENATE DEHYDROGENASE-RELATED"/>
    <property type="match status" value="1"/>
</dbReference>
<proteinExistence type="predicted"/>